<reference evidence="2 3" key="1">
    <citation type="journal article" date="2015" name="Genome Biol.">
        <title>Comparative genomics of Steinernema reveals deeply conserved gene regulatory networks.</title>
        <authorList>
            <person name="Dillman A.R."/>
            <person name="Macchietto M."/>
            <person name="Porter C.F."/>
            <person name="Rogers A."/>
            <person name="Williams B."/>
            <person name="Antoshechkin I."/>
            <person name="Lee M.M."/>
            <person name="Goodwin Z."/>
            <person name="Lu X."/>
            <person name="Lewis E.E."/>
            <person name="Goodrich-Blair H."/>
            <person name="Stock S.P."/>
            <person name="Adams B.J."/>
            <person name="Sternberg P.W."/>
            <person name="Mortazavi A."/>
        </authorList>
    </citation>
    <scope>NUCLEOTIDE SEQUENCE [LARGE SCALE GENOMIC DNA]</scope>
    <source>
        <strain evidence="2 3">ALL</strain>
    </source>
</reference>
<accession>A0A4U5LRY0</accession>
<feature type="region of interest" description="Disordered" evidence="1">
    <location>
        <begin position="101"/>
        <end position="145"/>
    </location>
</feature>
<dbReference type="Proteomes" id="UP000298663">
    <property type="component" value="Unassembled WGS sequence"/>
</dbReference>
<gene>
    <name evidence="2" type="ORF">L596_030175</name>
</gene>
<keyword evidence="3" id="KW-1185">Reference proteome</keyword>
<feature type="compositionally biased region" description="Basic and acidic residues" evidence="1">
    <location>
        <begin position="132"/>
        <end position="145"/>
    </location>
</feature>
<proteinExistence type="predicted"/>
<evidence type="ECO:0000313" key="3">
    <source>
        <dbReference type="Proteomes" id="UP000298663"/>
    </source>
</evidence>
<evidence type="ECO:0000256" key="1">
    <source>
        <dbReference type="SAM" id="MobiDB-lite"/>
    </source>
</evidence>
<reference evidence="2 3" key="2">
    <citation type="journal article" date="2019" name="G3 (Bethesda)">
        <title>Hybrid Assembly of the Genome of the Entomopathogenic Nematode Steinernema carpocapsae Identifies the X-Chromosome.</title>
        <authorList>
            <person name="Serra L."/>
            <person name="Macchietto M."/>
            <person name="Macias-Munoz A."/>
            <person name="McGill C.J."/>
            <person name="Rodriguez I.M."/>
            <person name="Rodriguez B."/>
            <person name="Murad R."/>
            <person name="Mortazavi A."/>
        </authorList>
    </citation>
    <scope>NUCLEOTIDE SEQUENCE [LARGE SCALE GENOMIC DNA]</scope>
    <source>
        <strain evidence="2 3">ALL</strain>
    </source>
</reference>
<protein>
    <submittedName>
        <fullName evidence="2">Uncharacterized protein</fullName>
    </submittedName>
</protein>
<dbReference type="EMBL" id="AZBU02000013">
    <property type="protein sequence ID" value="TKR58769.1"/>
    <property type="molecule type" value="Genomic_DNA"/>
</dbReference>
<name>A0A4U5LRY0_STECR</name>
<comment type="caution">
    <text evidence="2">The sequence shown here is derived from an EMBL/GenBank/DDBJ whole genome shotgun (WGS) entry which is preliminary data.</text>
</comment>
<sequence length="145" mass="16387">MGGILFEDVICYGICHSVPFQVVRLEMGHENRPQTARIVDAFVYNHVKRLNREALVGIFSKERRREFERDDASVRLLEPVKRVGSAPIKLRIASKNALILPQEGSAEEKDEPGRSQTLPCKDPKLGFPTNRAEVHEDQLKPGEPT</sequence>
<dbReference type="AlphaFoldDB" id="A0A4U5LRY0"/>
<organism evidence="2 3">
    <name type="scientific">Steinernema carpocapsae</name>
    <name type="common">Entomopathogenic nematode</name>
    <dbReference type="NCBI Taxonomy" id="34508"/>
    <lineage>
        <taxon>Eukaryota</taxon>
        <taxon>Metazoa</taxon>
        <taxon>Ecdysozoa</taxon>
        <taxon>Nematoda</taxon>
        <taxon>Chromadorea</taxon>
        <taxon>Rhabditida</taxon>
        <taxon>Tylenchina</taxon>
        <taxon>Panagrolaimomorpha</taxon>
        <taxon>Strongyloidoidea</taxon>
        <taxon>Steinernematidae</taxon>
        <taxon>Steinernema</taxon>
    </lineage>
</organism>
<evidence type="ECO:0000313" key="2">
    <source>
        <dbReference type="EMBL" id="TKR58769.1"/>
    </source>
</evidence>